<dbReference type="STRING" id="555088.DealDRAFT_2451"/>
<accession>C0GIZ2</accession>
<dbReference type="EMBL" id="ACJM01000014">
    <property type="protein sequence ID" value="EEG76625.1"/>
    <property type="molecule type" value="Genomic_DNA"/>
</dbReference>
<gene>
    <name evidence="1" type="ORF">DealDRAFT_2451</name>
</gene>
<proteinExistence type="predicted"/>
<sequence>MAQIVNVIREAVTAVAAFFSYLHKFFTDGYFSNVCYNNMRLQGLSLSFEVRT</sequence>
<name>C0GIZ2_DETAL</name>
<dbReference type="Proteomes" id="UP000006443">
    <property type="component" value="Unassembled WGS sequence"/>
</dbReference>
<dbReference type="AlphaFoldDB" id="C0GIZ2"/>
<keyword evidence="2" id="KW-1185">Reference proteome</keyword>
<reference evidence="1 2" key="1">
    <citation type="submission" date="2009-02" db="EMBL/GenBank/DDBJ databases">
        <title>Sequencing of the draft genome and assembly of Dethiobacter alkaliphilus AHT 1.</title>
        <authorList>
            <consortium name="US DOE Joint Genome Institute (JGI-PGF)"/>
            <person name="Lucas S."/>
            <person name="Copeland A."/>
            <person name="Lapidus A."/>
            <person name="Glavina del Rio T."/>
            <person name="Dalin E."/>
            <person name="Tice H."/>
            <person name="Bruce D."/>
            <person name="Goodwin L."/>
            <person name="Pitluck S."/>
            <person name="Larimer F."/>
            <person name="Land M.L."/>
            <person name="Hauser L."/>
            <person name="Muyzer G."/>
        </authorList>
    </citation>
    <scope>NUCLEOTIDE SEQUENCE [LARGE SCALE GENOMIC DNA]</scope>
    <source>
        <strain evidence="1 2">AHT 1</strain>
    </source>
</reference>
<protein>
    <submittedName>
        <fullName evidence="1">Uncharacterized protein</fullName>
    </submittedName>
</protein>
<organism evidence="1 2">
    <name type="scientific">Dethiobacter alkaliphilus AHT 1</name>
    <dbReference type="NCBI Taxonomy" id="555088"/>
    <lineage>
        <taxon>Bacteria</taxon>
        <taxon>Bacillati</taxon>
        <taxon>Bacillota</taxon>
        <taxon>Dethiobacteria</taxon>
        <taxon>Dethiobacterales</taxon>
        <taxon>Dethiobacteraceae</taxon>
        <taxon>Dethiobacter</taxon>
    </lineage>
</organism>
<comment type="caution">
    <text evidence="1">The sequence shown here is derived from an EMBL/GenBank/DDBJ whole genome shotgun (WGS) entry which is preliminary data.</text>
</comment>
<evidence type="ECO:0000313" key="2">
    <source>
        <dbReference type="Proteomes" id="UP000006443"/>
    </source>
</evidence>
<evidence type="ECO:0000313" key="1">
    <source>
        <dbReference type="EMBL" id="EEG76625.1"/>
    </source>
</evidence>